<keyword evidence="4" id="KW-1185">Reference proteome</keyword>
<keyword evidence="1" id="KW-1133">Transmembrane helix</keyword>
<feature type="chain" id="PRO_5040921923" evidence="2">
    <location>
        <begin position="22"/>
        <end position="264"/>
    </location>
</feature>
<evidence type="ECO:0000313" key="3">
    <source>
        <dbReference type="EMBL" id="GMH74006.1"/>
    </source>
</evidence>
<keyword evidence="2" id="KW-0732">Signal</keyword>
<comment type="caution">
    <text evidence="3">The sequence shown here is derived from an EMBL/GenBank/DDBJ whole genome shotgun (WGS) entry which is preliminary data.</text>
</comment>
<evidence type="ECO:0000256" key="2">
    <source>
        <dbReference type="SAM" id="SignalP"/>
    </source>
</evidence>
<feature type="transmembrane region" description="Helical" evidence="1">
    <location>
        <begin position="207"/>
        <end position="237"/>
    </location>
</feature>
<organism evidence="3 4">
    <name type="scientific">Triparma retinervis</name>
    <dbReference type="NCBI Taxonomy" id="2557542"/>
    <lineage>
        <taxon>Eukaryota</taxon>
        <taxon>Sar</taxon>
        <taxon>Stramenopiles</taxon>
        <taxon>Ochrophyta</taxon>
        <taxon>Bolidophyceae</taxon>
        <taxon>Parmales</taxon>
        <taxon>Triparmaceae</taxon>
        <taxon>Triparma</taxon>
    </lineage>
</organism>
<accession>A0A9W7AMT9</accession>
<evidence type="ECO:0000256" key="1">
    <source>
        <dbReference type="SAM" id="Phobius"/>
    </source>
</evidence>
<protein>
    <submittedName>
        <fullName evidence="3">Uncharacterized protein</fullName>
    </submittedName>
</protein>
<gene>
    <name evidence="3" type="ORF">TrRE_jg2085</name>
</gene>
<dbReference type="AlphaFoldDB" id="A0A9W7AMT9"/>
<dbReference type="EMBL" id="BRXZ01002969">
    <property type="protein sequence ID" value="GMH74006.1"/>
    <property type="molecule type" value="Genomic_DNA"/>
</dbReference>
<keyword evidence="1" id="KW-0812">Transmembrane</keyword>
<evidence type="ECO:0000313" key="4">
    <source>
        <dbReference type="Proteomes" id="UP001165082"/>
    </source>
</evidence>
<proteinExistence type="predicted"/>
<keyword evidence="1" id="KW-0472">Membrane</keyword>
<feature type="signal peptide" evidence="2">
    <location>
        <begin position="1"/>
        <end position="21"/>
    </location>
</feature>
<dbReference type="Proteomes" id="UP001165082">
    <property type="component" value="Unassembled WGS sequence"/>
</dbReference>
<sequence length="264" mass="28446">MLSKLFLQLLILSIALTYVYGGLKITGYSTGTCSGAPDSVLGGGHVDQNDENGTRIYINPLIIRGGDCQQIGWFTATKEPIYARGSCYEDGGVVTSLELEVYDDSSCIYGDEDVVKTVPNDNYCYDGSDSSNTRSAKFECIDSTDEDLDRPVGECRSDICLDYDFDCSVAADEPKVCMLYGYEVVTDNSDELTYECCRVNVVYPDTYGLPFLVILLVLVGACLLCACLACGGIAYCLKRLCGGGSTGRNVTPKGRTGGNSFANL</sequence>
<reference evidence="3" key="1">
    <citation type="submission" date="2022-07" db="EMBL/GenBank/DDBJ databases">
        <title>Genome analysis of Parmales, a sister group of diatoms, reveals the evolutionary specialization of diatoms from phago-mixotrophs to photoautotrophs.</title>
        <authorList>
            <person name="Ban H."/>
            <person name="Sato S."/>
            <person name="Yoshikawa S."/>
            <person name="Kazumasa Y."/>
            <person name="Nakamura Y."/>
            <person name="Ichinomiya M."/>
            <person name="Saitoh K."/>
            <person name="Sato N."/>
            <person name="Blanc-Mathieu R."/>
            <person name="Endo H."/>
            <person name="Kuwata A."/>
            <person name="Ogata H."/>
        </authorList>
    </citation>
    <scope>NUCLEOTIDE SEQUENCE</scope>
</reference>
<name>A0A9W7AMT9_9STRA</name>